<dbReference type="Gene3D" id="3.80.10.10">
    <property type="entry name" value="Ribonuclease Inhibitor"/>
    <property type="match status" value="2"/>
</dbReference>
<evidence type="ECO:0000313" key="5">
    <source>
        <dbReference type="Proteomes" id="UP001642409"/>
    </source>
</evidence>
<dbReference type="PANTHER" id="PTHR46652">
    <property type="entry name" value="LEUCINE-RICH REPEAT AND IQ DOMAIN-CONTAINING PROTEIN 1-RELATED"/>
    <property type="match status" value="1"/>
</dbReference>
<keyword evidence="2" id="KW-0677">Repeat</keyword>
<accession>A0AA86Q3K9</accession>
<dbReference type="InterPro" id="IPR001611">
    <property type="entry name" value="Leu-rich_rpt"/>
</dbReference>
<reference evidence="4 5" key="2">
    <citation type="submission" date="2024-07" db="EMBL/GenBank/DDBJ databases">
        <authorList>
            <person name="Akdeniz Z."/>
        </authorList>
    </citation>
    <scope>NUCLEOTIDE SEQUENCE [LARGE SCALE GENOMIC DNA]</scope>
</reference>
<proteinExistence type="predicted"/>
<dbReference type="Pfam" id="PF12799">
    <property type="entry name" value="LRR_4"/>
    <property type="match status" value="2"/>
</dbReference>
<dbReference type="AlphaFoldDB" id="A0AA86Q3K9"/>
<evidence type="ECO:0000256" key="1">
    <source>
        <dbReference type="ARBA" id="ARBA00022614"/>
    </source>
</evidence>
<dbReference type="SUPFAM" id="SSF52058">
    <property type="entry name" value="L domain-like"/>
    <property type="match status" value="2"/>
</dbReference>
<reference evidence="3" key="1">
    <citation type="submission" date="2023-06" db="EMBL/GenBank/DDBJ databases">
        <authorList>
            <person name="Kurt Z."/>
        </authorList>
    </citation>
    <scope>NUCLEOTIDE SEQUENCE</scope>
</reference>
<evidence type="ECO:0000313" key="4">
    <source>
        <dbReference type="EMBL" id="CAL6053756.1"/>
    </source>
</evidence>
<organism evidence="3">
    <name type="scientific">Hexamita inflata</name>
    <dbReference type="NCBI Taxonomy" id="28002"/>
    <lineage>
        <taxon>Eukaryota</taxon>
        <taxon>Metamonada</taxon>
        <taxon>Diplomonadida</taxon>
        <taxon>Hexamitidae</taxon>
        <taxon>Hexamitinae</taxon>
        <taxon>Hexamita</taxon>
    </lineage>
</organism>
<dbReference type="InterPro" id="IPR025875">
    <property type="entry name" value="Leu-rich_rpt_4"/>
</dbReference>
<keyword evidence="1" id="KW-0433">Leucine-rich repeat</keyword>
<keyword evidence="5" id="KW-1185">Reference proteome</keyword>
<evidence type="ECO:0000313" key="3">
    <source>
        <dbReference type="EMBL" id="CAI9949926.1"/>
    </source>
</evidence>
<dbReference type="InterPro" id="IPR003591">
    <property type="entry name" value="Leu-rich_rpt_typical-subtyp"/>
</dbReference>
<dbReference type="SMART" id="SM00369">
    <property type="entry name" value="LRR_TYP"/>
    <property type="match status" value="8"/>
</dbReference>
<dbReference type="PROSITE" id="PS51450">
    <property type="entry name" value="LRR"/>
    <property type="match status" value="9"/>
</dbReference>
<protein>
    <submittedName>
        <fullName evidence="3">Uncharacterized protein</fullName>
    </submittedName>
</protein>
<sequence length="649" mass="76285">MDTVAQINKTNSQLSQMLYNVYGKIKTTNQSLQISSIFAQIVKSMQFVQRSSYNKFYVLSAAYINNTFIKIILNFNKLNIFKVELYNLLGLELPNTKLQSIASIDELYNLERLVISNNDIEQLDCLRALKKLVYLDISFNNLMQINFITNFKSLKLLTLEGNLIYDWQMLKQNKQICGKKLQFHRFIFEEFQEEFTEDLQDGFYLNPKLNEYYDLSLIQSFGNCFTNQRKPTERDIINRLGTENLQQELQKLNNYQQEVYKQKMILKYQELIRTHQIVIENIEDEQLNIIEQKLNVKSYYCFYQYENNNFYIYCDSDKIDYITNLAKEVNQNIVVRYYPYRALFIAGNDEVEDLNFVNEFHLQNVSVYKCKNVKVGNILDIDSLKLSDCHLNSIVLQNQMQHLILQRNSVSNLNTQNLQDLLSPNLIRNTISSLNFLGNLRTLTKLYLYENQISDLEPLKDLKNLQILYLFFNRISDLSPLKGLINIQVLHLMGNQIEILDPLENLFNLTALVLRSNLIQNLEPLRKLTSLKILFLGDNQIQNIEPLSDLTNLTSLYLRTNKIECIDALEKLTELTELGLWENNICRIDSIEKLTKLQILNIHTNKIENIKPLTKLNLKQLDISNNYVKDLTPITHHQNYSSYKTENQK</sequence>
<dbReference type="SMART" id="SM00365">
    <property type="entry name" value="LRR_SD22"/>
    <property type="match status" value="9"/>
</dbReference>
<dbReference type="PANTHER" id="PTHR46652:SF3">
    <property type="entry name" value="LEUCINE-RICH REPEAT-CONTAINING PROTEIN 9"/>
    <property type="match status" value="1"/>
</dbReference>
<dbReference type="EMBL" id="CATOUU010000805">
    <property type="protein sequence ID" value="CAI9949926.1"/>
    <property type="molecule type" value="Genomic_DNA"/>
</dbReference>
<dbReference type="InterPro" id="IPR050836">
    <property type="entry name" value="SDS22/Internalin_LRR"/>
</dbReference>
<dbReference type="EMBL" id="CAXDID020000198">
    <property type="protein sequence ID" value="CAL6053756.1"/>
    <property type="molecule type" value="Genomic_DNA"/>
</dbReference>
<evidence type="ECO:0000256" key="2">
    <source>
        <dbReference type="ARBA" id="ARBA00022737"/>
    </source>
</evidence>
<gene>
    <name evidence="3" type="ORF">HINF_LOCUS37571</name>
    <name evidence="4" type="ORF">HINF_LOCUS45612</name>
</gene>
<dbReference type="InterPro" id="IPR032675">
    <property type="entry name" value="LRR_dom_sf"/>
</dbReference>
<name>A0AA86Q3K9_9EUKA</name>
<dbReference type="Proteomes" id="UP001642409">
    <property type="component" value="Unassembled WGS sequence"/>
</dbReference>
<comment type="caution">
    <text evidence="3">The sequence shown here is derived from an EMBL/GenBank/DDBJ whole genome shotgun (WGS) entry which is preliminary data.</text>
</comment>